<organism evidence="3 4">
    <name type="scientific">Lasiosphaeria ovina</name>
    <dbReference type="NCBI Taxonomy" id="92902"/>
    <lineage>
        <taxon>Eukaryota</taxon>
        <taxon>Fungi</taxon>
        <taxon>Dikarya</taxon>
        <taxon>Ascomycota</taxon>
        <taxon>Pezizomycotina</taxon>
        <taxon>Sordariomycetes</taxon>
        <taxon>Sordariomycetidae</taxon>
        <taxon>Sordariales</taxon>
        <taxon>Lasiosphaeriaceae</taxon>
        <taxon>Lasiosphaeria</taxon>
    </lineage>
</organism>
<keyword evidence="4" id="KW-1185">Reference proteome</keyword>
<evidence type="ECO:0000313" key="4">
    <source>
        <dbReference type="Proteomes" id="UP001287356"/>
    </source>
</evidence>
<dbReference type="InterPro" id="IPR052897">
    <property type="entry name" value="Sec-Metab_Biosynth_Hydrolase"/>
</dbReference>
<dbReference type="SUPFAM" id="SSF53474">
    <property type="entry name" value="alpha/beta-Hydrolases"/>
    <property type="match status" value="1"/>
</dbReference>
<dbReference type="InterPro" id="IPR029058">
    <property type="entry name" value="AB_hydrolase_fold"/>
</dbReference>
<evidence type="ECO:0000259" key="2">
    <source>
        <dbReference type="Pfam" id="PF12697"/>
    </source>
</evidence>
<dbReference type="InterPro" id="IPR000073">
    <property type="entry name" value="AB_hydrolase_1"/>
</dbReference>
<evidence type="ECO:0000256" key="1">
    <source>
        <dbReference type="SAM" id="MobiDB-lite"/>
    </source>
</evidence>
<dbReference type="PANTHER" id="PTHR37017">
    <property type="entry name" value="AB HYDROLASE-1 DOMAIN-CONTAINING PROTEIN-RELATED"/>
    <property type="match status" value="1"/>
</dbReference>
<dbReference type="Gene3D" id="3.40.50.1820">
    <property type="entry name" value="alpha/beta hydrolase"/>
    <property type="match status" value="1"/>
</dbReference>
<reference evidence="3" key="2">
    <citation type="submission" date="2023-06" db="EMBL/GenBank/DDBJ databases">
        <authorList>
            <consortium name="Lawrence Berkeley National Laboratory"/>
            <person name="Haridas S."/>
            <person name="Hensen N."/>
            <person name="Bonometti L."/>
            <person name="Westerberg I."/>
            <person name="Brannstrom I.O."/>
            <person name="Guillou S."/>
            <person name="Cros-Aarteil S."/>
            <person name="Calhoun S."/>
            <person name="Kuo A."/>
            <person name="Mondo S."/>
            <person name="Pangilinan J."/>
            <person name="Riley R."/>
            <person name="Labutti K."/>
            <person name="Andreopoulos B."/>
            <person name="Lipzen A."/>
            <person name="Chen C."/>
            <person name="Yanf M."/>
            <person name="Daum C."/>
            <person name="Ng V."/>
            <person name="Clum A."/>
            <person name="Steindorff A."/>
            <person name="Ohm R."/>
            <person name="Martin F."/>
            <person name="Silar P."/>
            <person name="Natvig D."/>
            <person name="Lalanne C."/>
            <person name="Gautier V."/>
            <person name="Ament-Velasquez S.L."/>
            <person name="Kruys A."/>
            <person name="Hutchinson M.I."/>
            <person name="Powell A.J."/>
            <person name="Barry K."/>
            <person name="Miller A.N."/>
            <person name="Grigoriev I.V."/>
            <person name="Debuchy R."/>
            <person name="Gladieux P."/>
            <person name="Thoren M.H."/>
            <person name="Johannesson H."/>
        </authorList>
    </citation>
    <scope>NUCLEOTIDE SEQUENCE</scope>
    <source>
        <strain evidence="3">CBS 958.72</strain>
    </source>
</reference>
<reference evidence="3" key="1">
    <citation type="journal article" date="2023" name="Mol. Phylogenet. Evol.">
        <title>Genome-scale phylogeny and comparative genomics of the fungal order Sordariales.</title>
        <authorList>
            <person name="Hensen N."/>
            <person name="Bonometti L."/>
            <person name="Westerberg I."/>
            <person name="Brannstrom I.O."/>
            <person name="Guillou S."/>
            <person name="Cros-Aarteil S."/>
            <person name="Calhoun S."/>
            <person name="Haridas S."/>
            <person name="Kuo A."/>
            <person name="Mondo S."/>
            <person name="Pangilinan J."/>
            <person name="Riley R."/>
            <person name="LaButti K."/>
            <person name="Andreopoulos B."/>
            <person name="Lipzen A."/>
            <person name="Chen C."/>
            <person name="Yan M."/>
            <person name="Daum C."/>
            <person name="Ng V."/>
            <person name="Clum A."/>
            <person name="Steindorff A."/>
            <person name="Ohm R.A."/>
            <person name="Martin F."/>
            <person name="Silar P."/>
            <person name="Natvig D.O."/>
            <person name="Lalanne C."/>
            <person name="Gautier V."/>
            <person name="Ament-Velasquez S.L."/>
            <person name="Kruys A."/>
            <person name="Hutchinson M.I."/>
            <person name="Powell A.J."/>
            <person name="Barry K."/>
            <person name="Miller A.N."/>
            <person name="Grigoriev I.V."/>
            <person name="Debuchy R."/>
            <person name="Gladieux P."/>
            <person name="Hiltunen Thoren M."/>
            <person name="Johannesson H."/>
        </authorList>
    </citation>
    <scope>NUCLEOTIDE SEQUENCE</scope>
    <source>
        <strain evidence="3">CBS 958.72</strain>
    </source>
</reference>
<keyword evidence="3" id="KW-0378">Hydrolase</keyword>
<dbReference type="Proteomes" id="UP001287356">
    <property type="component" value="Unassembled WGS sequence"/>
</dbReference>
<feature type="region of interest" description="Disordered" evidence="1">
    <location>
        <begin position="88"/>
        <end position="108"/>
    </location>
</feature>
<gene>
    <name evidence="3" type="ORF">B0T24DRAFT_112882</name>
</gene>
<dbReference type="EMBL" id="JAULSN010000011">
    <property type="protein sequence ID" value="KAK3361675.1"/>
    <property type="molecule type" value="Genomic_DNA"/>
</dbReference>
<proteinExistence type="predicted"/>
<sequence>MSDTKPTLVLVPGAWYHIDTYHKLIAVLEGQGFRCVPVALPSSTTHDPATTFLDDLQAVRRAIVAETDQGRDVVVVVHSYGGLPGHSASKGLTLPRGGGGGGGGDSTTDKHGHVLGFVGLATGFTVTGKTLLDGMGGAPPPLWRIDEETGFAVVQGDARDAFYHDLPEAEGAQWVARLGRQTMRSLREGGEHTYSAWLDVPSWYVVATEDRAAPAFVQRMFVQQAIDAGGEVTVRELPTSHSPMLSMPVETAQIIAEAVAEFVARKG</sequence>
<name>A0AAE0MZ18_9PEZI</name>
<dbReference type="GO" id="GO:0016787">
    <property type="term" value="F:hydrolase activity"/>
    <property type="evidence" value="ECO:0007669"/>
    <property type="project" value="UniProtKB-KW"/>
</dbReference>
<feature type="domain" description="AB hydrolase-1" evidence="2">
    <location>
        <begin position="8"/>
        <end position="253"/>
    </location>
</feature>
<dbReference type="Pfam" id="PF12697">
    <property type="entry name" value="Abhydrolase_6"/>
    <property type="match status" value="1"/>
</dbReference>
<feature type="compositionally biased region" description="Gly residues" evidence="1">
    <location>
        <begin position="96"/>
        <end position="105"/>
    </location>
</feature>
<evidence type="ECO:0000313" key="3">
    <source>
        <dbReference type="EMBL" id="KAK3361675.1"/>
    </source>
</evidence>
<dbReference type="AlphaFoldDB" id="A0AAE0MZ18"/>
<protein>
    <submittedName>
        <fullName evidence="3">Alpha/beta hydrolase fold-1</fullName>
    </submittedName>
</protein>
<dbReference type="PANTHER" id="PTHR37017:SF3">
    <property type="entry name" value="AB HYDROLASE-1 DOMAIN-CONTAINING PROTEIN"/>
    <property type="match status" value="1"/>
</dbReference>
<comment type="caution">
    <text evidence="3">The sequence shown here is derived from an EMBL/GenBank/DDBJ whole genome shotgun (WGS) entry which is preliminary data.</text>
</comment>
<accession>A0AAE0MZ18</accession>